<gene>
    <name evidence="1" type="ORF">HMPREF9336_00423</name>
</gene>
<accession>E5XLQ4</accession>
<evidence type="ECO:0000313" key="2">
    <source>
        <dbReference type="Proteomes" id="UP000004816"/>
    </source>
</evidence>
<dbReference type="AlphaFoldDB" id="E5XLQ4"/>
<dbReference type="HOGENOM" id="CLU_2636029_0_0_11"/>
<protein>
    <submittedName>
        <fullName evidence="1">Uncharacterized protein</fullName>
    </submittedName>
</protein>
<sequence length="77" mass="8591">MPSLGDIVPGFGEDLGLNLTYGVPDWPKVADGEYMRQRDEEFLPEVRLFRFAPGDAEKNQIKRALAAQAERRAAEGL</sequence>
<dbReference type="STRING" id="679197.HMPREF9336_00423"/>
<comment type="caution">
    <text evidence="1">The sequence shown here is derived from an EMBL/GenBank/DDBJ whole genome shotgun (WGS) entry which is preliminary data.</text>
</comment>
<evidence type="ECO:0000313" key="1">
    <source>
        <dbReference type="EMBL" id="EFV14732.2"/>
    </source>
</evidence>
<dbReference type="Proteomes" id="UP000004816">
    <property type="component" value="Unassembled WGS sequence"/>
</dbReference>
<organism evidence="1 2">
    <name type="scientific">Segniliparus rugosus (strain ATCC BAA-974 / DSM 45345 / CCUG 50838 / CIP 108380 / JCM 13579 / CDC 945)</name>
    <dbReference type="NCBI Taxonomy" id="679197"/>
    <lineage>
        <taxon>Bacteria</taxon>
        <taxon>Bacillati</taxon>
        <taxon>Actinomycetota</taxon>
        <taxon>Actinomycetes</taxon>
        <taxon>Mycobacteriales</taxon>
        <taxon>Segniliparaceae</taxon>
        <taxon>Segniliparus</taxon>
    </lineage>
</organism>
<proteinExistence type="predicted"/>
<keyword evidence="2" id="KW-1185">Reference proteome</keyword>
<reference evidence="1 2" key="1">
    <citation type="journal article" date="2011" name="Stand. Genomic Sci.">
        <title>High quality draft genome sequence of Segniliparus rugosus CDC 945(T)= (ATCC BAA-974(T)).</title>
        <authorList>
            <person name="Earl A.M."/>
            <person name="Desjardins C.A."/>
            <person name="Fitzgerald M.G."/>
            <person name="Arachchi H.M."/>
            <person name="Zeng Q."/>
            <person name="Mehta T."/>
            <person name="Griggs A."/>
            <person name="Birren B.W."/>
            <person name="Toney N.C."/>
            <person name="Carr J."/>
            <person name="Posey J."/>
            <person name="Butler W.R."/>
        </authorList>
    </citation>
    <scope>NUCLEOTIDE SEQUENCE [LARGE SCALE GENOMIC DNA]</scope>
    <source>
        <strain evidence="2">ATCC BAA-974 / DSM 45345 / CCUG 50838 / CIP 108380 / JCM 13579 / CDC 945</strain>
    </source>
</reference>
<name>E5XLQ4_SEGRC</name>
<dbReference type="EMBL" id="ACZI02000003">
    <property type="protein sequence ID" value="EFV14732.2"/>
    <property type="molecule type" value="Genomic_DNA"/>
</dbReference>